<proteinExistence type="predicted"/>
<accession>A0A2N9HZ52</accession>
<protein>
    <recommendedName>
        <fullName evidence="1">DM2 domain-containing protein</fullName>
    </recommendedName>
</protein>
<dbReference type="PANTHER" id="PTHR46235:SF13">
    <property type="entry name" value="EDM2-LIKE PROTEIN1"/>
    <property type="match status" value="1"/>
</dbReference>
<dbReference type="InterPro" id="IPR058939">
    <property type="entry name" value="Mtase_EDM2"/>
</dbReference>
<feature type="domain" description="DM2" evidence="1">
    <location>
        <begin position="182"/>
        <end position="311"/>
    </location>
</feature>
<dbReference type="PANTHER" id="PTHR46235">
    <property type="entry name" value="PHD FINGER-CONTAINING PROTEIN DDB_G0268158"/>
    <property type="match status" value="1"/>
</dbReference>
<reference evidence="2" key="1">
    <citation type="submission" date="2018-02" db="EMBL/GenBank/DDBJ databases">
        <authorList>
            <person name="Cohen D.B."/>
            <person name="Kent A.D."/>
        </authorList>
    </citation>
    <scope>NUCLEOTIDE SEQUENCE</scope>
</reference>
<dbReference type="EMBL" id="OIVN01004379">
    <property type="protein sequence ID" value="SPD17010.1"/>
    <property type="molecule type" value="Genomic_DNA"/>
</dbReference>
<sequence>MLAISAMSTLTIDHRPFHCHLPLTVVDLQWQHYTAVLKPVATVLCPISIDNNCTSSYFDLATVLCLAPSYSDWLPPSSTVLRDDVRKLFWGGLEILSLVLVCNSNQLEPRLKGDLAGVDGGVDGAPEEGEGLDGCKYGSGLEDKLPRPSVAKGVPEGGEYSQPPMKPSDYLVGPAWRLGWRPPENDFSFEKRDWMTVNPEELPNGSQLIIGLNPPFGVKASLANRFINKALEFKPKLLILIVPKEARRLDNKKDAYNLIWEDDEVLSGKSFYLPGSVDVHDKQLEDWNLKPPPLYLWSRIDWTARHTAIAQEHGHICKEQLEMCLEGSNAENYLMDEKHDRYWDYTGLPPPGDTCSILDDGAEESYETKLEGTEATVSNKLDERPFPSDKNGEGWKNDYIKKQSPINVMNGMQFVGGSETETQRTCYGEIHPETEDMCIDMEISSPINSPVNRTELRSLLEDKPSDVLDDNGEGWKNDYINKQSPINLNGMQFVGRSETEIQRTCDGEIYSQTEDMCIDMEITSPINSPVNHTELRRLLEDKPSDVLETSGMETTPGCDMMFDLEEGEIRASLLTDMGNRHGSSSGTNLGISCLSNLENPF</sequence>
<organism evidence="2">
    <name type="scientific">Fagus sylvatica</name>
    <name type="common">Beechnut</name>
    <dbReference type="NCBI Taxonomy" id="28930"/>
    <lineage>
        <taxon>Eukaryota</taxon>
        <taxon>Viridiplantae</taxon>
        <taxon>Streptophyta</taxon>
        <taxon>Embryophyta</taxon>
        <taxon>Tracheophyta</taxon>
        <taxon>Spermatophyta</taxon>
        <taxon>Magnoliopsida</taxon>
        <taxon>eudicotyledons</taxon>
        <taxon>Gunneridae</taxon>
        <taxon>Pentapetalae</taxon>
        <taxon>rosids</taxon>
        <taxon>fabids</taxon>
        <taxon>Fagales</taxon>
        <taxon>Fagaceae</taxon>
        <taxon>Fagus</taxon>
    </lineage>
</organism>
<dbReference type="AlphaFoldDB" id="A0A2N9HZ52"/>
<evidence type="ECO:0000259" key="1">
    <source>
        <dbReference type="Pfam" id="PF26055"/>
    </source>
</evidence>
<gene>
    <name evidence="2" type="ORF">FSB_LOCUS44892</name>
</gene>
<evidence type="ECO:0000313" key="2">
    <source>
        <dbReference type="EMBL" id="SPD17010.1"/>
    </source>
</evidence>
<dbReference type="Pfam" id="PF26055">
    <property type="entry name" value="Mtase_EDM2"/>
    <property type="match status" value="1"/>
</dbReference>
<name>A0A2N9HZ52_FAGSY</name>